<comment type="caution">
    <text evidence="3">The sequence shown here is derived from an EMBL/GenBank/DDBJ whole genome shotgun (WGS) entry which is preliminary data.</text>
</comment>
<organism evidence="3 4">
    <name type="scientific">Streptosporangium lutulentum</name>
    <dbReference type="NCBI Taxonomy" id="1461250"/>
    <lineage>
        <taxon>Bacteria</taxon>
        <taxon>Bacillati</taxon>
        <taxon>Actinomycetota</taxon>
        <taxon>Actinomycetes</taxon>
        <taxon>Streptosporangiales</taxon>
        <taxon>Streptosporangiaceae</taxon>
        <taxon>Streptosporangium</taxon>
    </lineage>
</organism>
<evidence type="ECO:0000259" key="2">
    <source>
        <dbReference type="Pfam" id="PF13808"/>
    </source>
</evidence>
<dbReference type="PANTHER" id="PTHR30298:SF0">
    <property type="entry name" value="PROTEIN YBFL-RELATED"/>
    <property type="match status" value="1"/>
</dbReference>
<feature type="domain" description="Transposase IS4-like" evidence="1">
    <location>
        <begin position="137"/>
        <end position="362"/>
    </location>
</feature>
<dbReference type="Pfam" id="PF01609">
    <property type="entry name" value="DDE_Tnp_1"/>
    <property type="match status" value="1"/>
</dbReference>
<dbReference type="InterPro" id="IPR051698">
    <property type="entry name" value="Transposase_11-like"/>
</dbReference>
<dbReference type="EMBL" id="JAUSQU010000001">
    <property type="protein sequence ID" value="MDP9843531.1"/>
    <property type="molecule type" value="Genomic_DNA"/>
</dbReference>
<evidence type="ECO:0000313" key="3">
    <source>
        <dbReference type="EMBL" id="MDP9843531.1"/>
    </source>
</evidence>
<dbReference type="Pfam" id="PF13808">
    <property type="entry name" value="DDE_Tnp_1_assoc"/>
    <property type="match status" value="1"/>
</dbReference>
<name>A0ABT9QAY1_9ACTN</name>
<feature type="domain" description="H repeat-associated protein N-terminal" evidence="2">
    <location>
        <begin position="30"/>
        <end position="116"/>
    </location>
</feature>
<dbReference type="InterPro" id="IPR002559">
    <property type="entry name" value="Transposase_11"/>
</dbReference>
<dbReference type="NCBIfam" id="NF033564">
    <property type="entry name" value="transpos_ISAs1"/>
    <property type="match status" value="1"/>
</dbReference>
<accession>A0ABT9QAY1</accession>
<protein>
    <submittedName>
        <fullName evidence="3">Transposase YbfD/YdcC</fullName>
    </submittedName>
</protein>
<evidence type="ECO:0000313" key="4">
    <source>
        <dbReference type="Proteomes" id="UP001225356"/>
    </source>
</evidence>
<dbReference type="InterPro" id="IPR047647">
    <property type="entry name" value="ISAs1_transpos"/>
</dbReference>
<proteinExistence type="predicted"/>
<dbReference type="RefSeq" id="WP_307557781.1">
    <property type="nucleotide sequence ID" value="NZ_JAUSQU010000001.1"/>
</dbReference>
<sequence>MPSFPINVLARHLEHVPAFDPSTDLPALAEVLGTLPDPRSHRGRRYRLGPLLALTLLAVLSGATSIAAINRSIHGYDPDILSRAGLPGTVRLAASTLRRLLARLDGDAFDTATGTYLATLAAGGPPATDHPESRPPLTGLAIDGKTLRGSRTANGTVHLLAALRHDTQTVVAQRQVTAKSNEIPAVAPLLSGLDLSDVVVTADALHTQHAHARQIIDSGGHYLFIVKGNQPTLHRRLKALPWRHALLNDRTDTRGHGRREIRRLKICTVRPGLPFPHAAQAIQVKRRRTDRRTGKTTIVTIYAITSLPPGRVTHAHLATLIRGHWSIEALHHIRDVTYREDASRVRTGTAPRVMASLRNLAIGLARLIGWTNIAAAIDHYRSHPTDGLQLLGLTT</sequence>
<keyword evidence="4" id="KW-1185">Reference proteome</keyword>
<gene>
    <name evidence="3" type="ORF">J2853_002742</name>
</gene>
<evidence type="ECO:0000259" key="1">
    <source>
        <dbReference type="Pfam" id="PF01609"/>
    </source>
</evidence>
<reference evidence="3 4" key="1">
    <citation type="submission" date="2023-07" db="EMBL/GenBank/DDBJ databases">
        <title>Sequencing the genomes of 1000 actinobacteria strains.</title>
        <authorList>
            <person name="Klenk H.-P."/>
        </authorList>
    </citation>
    <scope>NUCLEOTIDE SEQUENCE [LARGE SCALE GENOMIC DNA]</scope>
    <source>
        <strain evidence="3 4">DSM 46740</strain>
    </source>
</reference>
<dbReference type="InterPro" id="IPR032806">
    <property type="entry name" value="YbfD_N"/>
</dbReference>
<dbReference type="Proteomes" id="UP001225356">
    <property type="component" value="Unassembled WGS sequence"/>
</dbReference>
<dbReference type="PANTHER" id="PTHR30298">
    <property type="entry name" value="H REPEAT-ASSOCIATED PREDICTED TRANSPOSASE"/>
    <property type="match status" value="1"/>
</dbReference>